<keyword evidence="7" id="KW-1185">Reference proteome</keyword>
<dbReference type="Gene3D" id="3.90.1720.30">
    <property type="entry name" value="PPPDE domains"/>
    <property type="match status" value="1"/>
</dbReference>
<dbReference type="EMBL" id="CAXAMN010028384">
    <property type="protein sequence ID" value="CAK9116398.1"/>
    <property type="molecule type" value="Genomic_DNA"/>
</dbReference>
<comment type="similarity">
    <text evidence="1">Belongs to the DeSI family.</text>
</comment>
<evidence type="ECO:0000259" key="5">
    <source>
        <dbReference type="PROSITE" id="PS51858"/>
    </source>
</evidence>
<dbReference type="InterPro" id="IPR008580">
    <property type="entry name" value="PPPDE_dom"/>
</dbReference>
<evidence type="ECO:0000256" key="4">
    <source>
        <dbReference type="SAM" id="SignalP"/>
    </source>
</evidence>
<organism evidence="6 7">
    <name type="scientific">Durusdinium trenchii</name>
    <dbReference type="NCBI Taxonomy" id="1381693"/>
    <lineage>
        <taxon>Eukaryota</taxon>
        <taxon>Sar</taxon>
        <taxon>Alveolata</taxon>
        <taxon>Dinophyceae</taxon>
        <taxon>Suessiales</taxon>
        <taxon>Symbiodiniaceae</taxon>
        <taxon>Durusdinium</taxon>
    </lineage>
</organism>
<feature type="signal peptide" evidence="4">
    <location>
        <begin position="1"/>
        <end position="18"/>
    </location>
</feature>
<keyword evidence="4" id="KW-0732">Signal</keyword>
<proteinExistence type="inferred from homology"/>
<sequence length="293" mass="32742">MMNAVLAHWLAPVKLGGAFHVGVEVGGLEWSYGRTFRDSRPGVVGMPPRKDPNHSFRQTVHLGYTEMSLESVNLLISVMIEDYPGRSYDVLRCGLASELLFQVEFRPTIVGSRVFAYPVLLKVMREHAQTQRTDEKRSERDEQIRPIDGSEFCRGFSYSLSFLTPRDRHAGSKRRRTSFNAFPWLHRSVAGFSSMAASEERILLTATILDEESLTEENQQGKSNKWLVRGVSAVLVFAAVAALVLLKFTPPAASHVLHPQAFGWDPVVCSGNDAPMSRRLEESFPNHGLPLSS</sequence>
<accession>A0ABP0SVE2</accession>
<dbReference type="PANTHER" id="PTHR12378">
    <property type="entry name" value="DESUMOYLATING ISOPEPTIDASE"/>
    <property type="match status" value="1"/>
</dbReference>
<keyword evidence="3" id="KW-0378">Hydrolase</keyword>
<dbReference type="PANTHER" id="PTHR12378:SF80">
    <property type="entry name" value="IP06716P-RELATED"/>
    <property type="match status" value="1"/>
</dbReference>
<keyword evidence="2" id="KW-0645">Protease</keyword>
<feature type="chain" id="PRO_5046221681" description="PPPDE domain-containing protein" evidence="4">
    <location>
        <begin position="19"/>
        <end position="293"/>
    </location>
</feature>
<evidence type="ECO:0000256" key="1">
    <source>
        <dbReference type="ARBA" id="ARBA00008140"/>
    </source>
</evidence>
<dbReference type="InterPro" id="IPR042266">
    <property type="entry name" value="PPPDE_sf"/>
</dbReference>
<evidence type="ECO:0000256" key="3">
    <source>
        <dbReference type="ARBA" id="ARBA00022801"/>
    </source>
</evidence>
<protein>
    <recommendedName>
        <fullName evidence="5">PPPDE domain-containing protein</fullName>
    </recommendedName>
</protein>
<gene>
    <name evidence="6" type="ORF">CCMP2556_LOCUS53997</name>
</gene>
<evidence type="ECO:0000313" key="6">
    <source>
        <dbReference type="EMBL" id="CAK9116398.1"/>
    </source>
</evidence>
<dbReference type="SMART" id="SM01179">
    <property type="entry name" value="DUF862"/>
    <property type="match status" value="1"/>
</dbReference>
<dbReference type="Proteomes" id="UP001642484">
    <property type="component" value="Unassembled WGS sequence"/>
</dbReference>
<name>A0ABP0SVE2_9DINO</name>
<evidence type="ECO:0000313" key="7">
    <source>
        <dbReference type="Proteomes" id="UP001642484"/>
    </source>
</evidence>
<dbReference type="Pfam" id="PF05903">
    <property type="entry name" value="Peptidase_C97"/>
    <property type="match status" value="1"/>
</dbReference>
<dbReference type="PROSITE" id="PS51858">
    <property type="entry name" value="PPPDE"/>
    <property type="match status" value="1"/>
</dbReference>
<feature type="domain" description="PPPDE" evidence="5">
    <location>
        <begin position="1"/>
        <end position="110"/>
    </location>
</feature>
<comment type="caution">
    <text evidence="6">The sequence shown here is derived from an EMBL/GenBank/DDBJ whole genome shotgun (WGS) entry which is preliminary data.</text>
</comment>
<evidence type="ECO:0000256" key="2">
    <source>
        <dbReference type="ARBA" id="ARBA00022670"/>
    </source>
</evidence>
<reference evidence="6 7" key="1">
    <citation type="submission" date="2024-02" db="EMBL/GenBank/DDBJ databases">
        <authorList>
            <person name="Chen Y."/>
            <person name="Shah S."/>
            <person name="Dougan E. K."/>
            <person name="Thang M."/>
            <person name="Chan C."/>
        </authorList>
    </citation>
    <scope>NUCLEOTIDE SEQUENCE [LARGE SCALE GENOMIC DNA]</scope>
</reference>